<evidence type="ECO:0000313" key="2">
    <source>
        <dbReference type="EMBL" id="SDL39153.1"/>
    </source>
</evidence>
<keyword evidence="1" id="KW-1133">Transmembrane helix</keyword>
<dbReference type="OrthoDB" id="4775568at2"/>
<evidence type="ECO:0000313" key="3">
    <source>
        <dbReference type="Proteomes" id="UP000199202"/>
    </source>
</evidence>
<evidence type="ECO:0000256" key="1">
    <source>
        <dbReference type="SAM" id="Phobius"/>
    </source>
</evidence>
<gene>
    <name evidence="2" type="ORF">SAMN05421869_125104</name>
</gene>
<accession>A0A1G9JQ71</accession>
<feature type="transmembrane region" description="Helical" evidence="1">
    <location>
        <begin position="12"/>
        <end position="37"/>
    </location>
</feature>
<dbReference type="EMBL" id="FNDJ01000025">
    <property type="protein sequence ID" value="SDL39153.1"/>
    <property type="molecule type" value="Genomic_DNA"/>
</dbReference>
<dbReference type="Proteomes" id="UP000199202">
    <property type="component" value="Unassembled WGS sequence"/>
</dbReference>
<dbReference type="STRING" id="633440.SAMN05421869_125104"/>
<keyword evidence="1" id="KW-0472">Membrane</keyword>
<protein>
    <submittedName>
        <fullName evidence="2">Uncharacterized protein</fullName>
    </submittedName>
</protein>
<feature type="transmembrane region" description="Helical" evidence="1">
    <location>
        <begin position="135"/>
        <end position="154"/>
    </location>
</feature>
<feature type="transmembrane region" description="Helical" evidence="1">
    <location>
        <begin position="207"/>
        <end position="230"/>
    </location>
</feature>
<dbReference type="RefSeq" id="WP_090944601.1">
    <property type="nucleotide sequence ID" value="NZ_FNDJ01000025.1"/>
</dbReference>
<reference evidence="2 3" key="1">
    <citation type="submission" date="2016-10" db="EMBL/GenBank/DDBJ databases">
        <authorList>
            <person name="de Groot N.N."/>
        </authorList>
    </citation>
    <scope>NUCLEOTIDE SEQUENCE [LARGE SCALE GENOMIC DNA]</scope>
    <source>
        <strain evidence="2 3">CGMCC 4.6533</strain>
    </source>
</reference>
<proteinExistence type="predicted"/>
<dbReference type="AlphaFoldDB" id="A0A1G9JQ71"/>
<feature type="transmembrane region" description="Helical" evidence="1">
    <location>
        <begin position="161"/>
        <end position="180"/>
    </location>
</feature>
<organism evidence="2 3">
    <name type="scientific">Nonomuraea jiangxiensis</name>
    <dbReference type="NCBI Taxonomy" id="633440"/>
    <lineage>
        <taxon>Bacteria</taxon>
        <taxon>Bacillati</taxon>
        <taxon>Actinomycetota</taxon>
        <taxon>Actinomycetes</taxon>
        <taxon>Streptosporangiales</taxon>
        <taxon>Streptosporangiaceae</taxon>
        <taxon>Nonomuraea</taxon>
    </lineage>
</organism>
<sequence length="231" mass="25154">MDSALVTRIRHTTIFVIRLALLVPLLGGMLISTAASLPTSRTLAQFRTAALAGEIDRVNYRDSDSGVLEWLEWSEAPLVWHHVDAGFTDTEGPYTTARLMTDVRQASAPPSLVRESMAGSSGNDFLPDRPFDIPGGWWVAVSWGLAFLVMLCSTPRLANRWAWFWMFTVGQIGALLYLVLEPRPLWRGPGEGLNRGERVSGGRGCGYSILLAITSVIVAAGIGGLLEWALG</sequence>
<name>A0A1G9JQ71_9ACTN</name>
<keyword evidence="3" id="KW-1185">Reference proteome</keyword>
<keyword evidence="1" id="KW-0812">Transmembrane</keyword>